<name>A0ABM5KNQ9_DIAVI</name>
<evidence type="ECO:0000259" key="2">
    <source>
        <dbReference type="PROSITE" id="PS51029"/>
    </source>
</evidence>
<dbReference type="GeneID" id="126887927"/>
<evidence type="ECO:0000256" key="1">
    <source>
        <dbReference type="SAM" id="MobiDB-lite"/>
    </source>
</evidence>
<dbReference type="InterPro" id="IPR039353">
    <property type="entry name" value="TF_Adf1"/>
</dbReference>
<feature type="domain" description="MADF" evidence="2">
    <location>
        <begin position="49"/>
        <end position="137"/>
    </location>
</feature>
<dbReference type="Proteomes" id="UP001652700">
    <property type="component" value="Unplaced"/>
</dbReference>
<reference evidence="3" key="1">
    <citation type="submission" date="2025-05" db="UniProtKB">
        <authorList>
            <consortium name="EnsemblMetazoa"/>
        </authorList>
    </citation>
    <scope>IDENTIFICATION</scope>
</reference>
<dbReference type="EnsemblMetazoa" id="XM_050655851.1">
    <property type="protein sequence ID" value="XP_050511808.1"/>
    <property type="gene ID" value="LOC126887927"/>
</dbReference>
<dbReference type="Pfam" id="PF10545">
    <property type="entry name" value="MADF_DNA_bdg"/>
    <property type="match status" value="1"/>
</dbReference>
<dbReference type="SMART" id="SM00595">
    <property type="entry name" value="MADF"/>
    <property type="match status" value="1"/>
</dbReference>
<feature type="compositionally biased region" description="Polar residues" evidence="1">
    <location>
        <begin position="301"/>
        <end position="322"/>
    </location>
</feature>
<evidence type="ECO:0000313" key="3">
    <source>
        <dbReference type="EnsemblMetazoa" id="XP_050511808.1"/>
    </source>
</evidence>
<dbReference type="PANTHER" id="PTHR12243">
    <property type="entry name" value="MADF DOMAIN TRANSCRIPTION FACTOR"/>
    <property type="match status" value="1"/>
</dbReference>
<dbReference type="RefSeq" id="XP_050511808.1">
    <property type="nucleotide sequence ID" value="XM_050655851.1"/>
</dbReference>
<evidence type="ECO:0000313" key="4">
    <source>
        <dbReference type="Proteomes" id="UP001652700"/>
    </source>
</evidence>
<proteinExistence type="predicted"/>
<protein>
    <recommendedName>
        <fullName evidence="2">MADF domain-containing protein</fullName>
    </recommendedName>
</protein>
<dbReference type="PROSITE" id="PS51029">
    <property type="entry name" value="MADF"/>
    <property type="match status" value="1"/>
</dbReference>
<feature type="region of interest" description="Disordered" evidence="1">
    <location>
        <begin position="297"/>
        <end position="322"/>
    </location>
</feature>
<organism evidence="3 4">
    <name type="scientific">Diabrotica virgifera virgifera</name>
    <name type="common">western corn rootworm</name>
    <dbReference type="NCBI Taxonomy" id="50390"/>
    <lineage>
        <taxon>Eukaryota</taxon>
        <taxon>Metazoa</taxon>
        <taxon>Ecdysozoa</taxon>
        <taxon>Arthropoda</taxon>
        <taxon>Hexapoda</taxon>
        <taxon>Insecta</taxon>
        <taxon>Pterygota</taxon>
        <taxon>Neoptera</taxon>
        <taxon>Endopterygota</taxon>
        <taxon>Coleoptera</taxon>
        <taxon>Polyphaga</taxon>
        <taxon>Cucujiformia</taxon>
        <taxon>Chrysomeloidea</taxon>
        <taxon>Chrysomelidae</taxon>
        <taxon>Galerucinae</taxon>
        <taxon>Diabroticina</taxon>
        <taxon>Diabroticites</taxon>
        <taxon>Diabrotica</taxon>
    </lineage>
</organism>
<accession>A0ABM5KNQ9</accession>
<dbReference type="InterPro" id="IPR006578">
    <property type="entry name" value="MADF-dom"/>
</dbReference>
<sequence>MATAVNENQHIGAMISRSDNVSTALYFVIAVGCVFCHRRCDFTMVPTEKLIELVKKYPILYDLSHEDYKNIRKKDKIWDEIGQEMKECREELKRRWRSLRDSYVRYLRVIKTRTGQGAQNKTWQWAESMKMFQPFLLFAKTSSNVPEVVTNVESATEKDDGVDVSRNEESEIGDISEVPLPTKNKESATCADVTTPIVEPEPKKRKVRTIISYFESRKKTEKDSTDLLFLSYAGLIKQFSGKRQAETKLQIAEVIAKQELMHYEEQQQQQIIELYQSAQPSTSNSYTSDSNFCETPLISPDQGTISHEDNPGTSSADCEQSFPTSAGTFLRVYTPL</sequence>
<dbReference type="PANTHER" id="PTHR12243:SF60">
    <property type="entry name" value="SI:CH211-15D5.12-RELATED"/>
    <property type="match status" value="1"/>
</dbReference>
<keyword evidence="4" id="KW-1185">Reference proteome</keyword>